<feature type="compositionally biased region" description="Basic and acidic residues" evidence="1">
    <location>
        <begin position="1"/>
        <end position="24"/>
    </location>
</feature>
<accession>A0A0B6Y9P2</accession>
<name>A0A0B6Y9P2_9EUPU</name>
<protein>
    <submittedName>
        <fullName evidence="2">Uncharacterized protein</fullName>
    </submittedName>
</protein>
<proteinExistence type="predicted"/>
<sequence>KEKKRQEEEKKKEQKRREEEEKRIKKEQKKNKQKTSKQYSNTSRTSVSGSVVGYEYSEADLPMSSTYSEINVESILPRPNSSVNTANSEQIYSEPWGPLSLLPMLP</sequence>
<evidence type="ECO:0000256" key="1">
    <source>
        <dbReference type="SAM" id="MobiDB-lite"/>
    </source>
</evidence>
<feature type="compositionally biased region" description="Basic residues" evidence="1">
    <location>
        <begin position="25"/>
        <end position="35"/>
    </location>
</feature>
<feature type="compositionally biased region" description="Polar residues" evidence="1">
    <location>
        <begin position="36"/>
        <end position="45"/>
    </location>
</feature>
<dbReference type="AlphaFoldDB" id="A0A0B6Y9P2"/>
<gene>
    <name evidence="2" type="primary">ORF18178</name>
</gene>
<organism evidence="2">
    <name type="scientific">Arion vulgaris</name>
    <dbReference type="NCBI Taxonomy" id="1028688"/>
    <lineage>
        <taxon>Eukaryota</taxon>
        <taxon>Metazoa</taxon>
        <taxon>Spiralia</taxon>
        <taxon>Lophotrochozoa</taxon>
        <taxon>Mollusca</taxon>
        <taxon>Gastropoda</taxon>
        <taxon>Heterobranchia</taxon>
        <taxon>Euthyneura</taxon>
        <taxon>Panpulmonata</taxon>
        <taxon>Eupulmonata</taxon>
        <taxon>Stylommatophora</taxon>
        <taxon>Helicina</taxon>
        <taxon>Arionoidea</taxon>
        <taxon>Arionidae</taxon>
        <taxon>Arion</taxon>
    </lineage>
</organism>
<feature type="region of interest" description="Disordered" evidence="1">
    <location>
        <begin position="1"/>
        <end position="50"/>
    </location>
</feature>
<evidence type="ECO:0000313" key="2">
    <source>
        <dbReference type="EMBL" id="CEK52833.1"/>
    </source>
</evidence>
<reference evidence="2" key="1">
    <citation type="submission" date="2014-12" db="EMBL/GenBank/DDBJ databases">
        <title>Insight into the proteome of Arion vulgaris.</title>
        <authorList>
            <person name="Aradska J."/>
            <person name="Bulat T."/>
            <person name="Smidak R."/>
            <person name="Sarate P."/>
            <person name="Gangsoo J."/>
            <person name="Sialana F."/>
            <person name="Bilban M."/>
            <person name="Lubec G."/>
        </authorList>
    </citation>
    <scope>NUCLEOTIDE SEQUENCE</scope>
    <source>
        <tissue evidence="2">Skin</tissue>
    </source>
</reference>
<dbReference type="EMBL" id="HACG01005968">
    <property type="protein sequence ID" value="CEK52833.1"/>
    <property type="molecule type" value="Transcribed_RNA"/>
</dbReference>
<feature type="non-terminal residue" evidence="2">
    <location>
        <position position="106"/>
    </location>
</feature>
<feature type="non-terminal residue" evidence="2">
    <location>
        <position position="1"/>
    </location>
</feature>